<dbReference type="HOGENOM" id="CLU_037612_5_5_5"/>
<dbReference type="OrthoDB" id="113462at2"/>
<dbReference type="InterPro" id="IPR050678">
    <property type="entry name" value="DNA_Partitioning_ATPase"/>
</dbReference>
<dbReference type="Pfam" id="PF07015">
    <property type="entry name" value="VirC1"/>
    <property type="match status" value="1"/>
</dbReference>
<dbReference type="PIRSF" id="PIRSF009320">
    <property type="entry name" value="Nuc_binding_HP_1000"/>
    <property type="match status" value="1"/>
</dbReference>
<dbReference type="InterPro" id="IPR009744">
    <property type="entry name" value="VirC1"/>
</dbReference>
<protein>
    <submittedName>
        <fullName evidence="1">Protein parA</fullName>
    </submittedName>
</protein>
<reference evidence="2" key="1">
    <citation type="submission" date="2011-03" db="EMBL/GenBank/DDBJ databases">
        <title>Draft genome sequence of Brevundimonas diminuta.</title>
        <authorList>
            <person name="Brown P.J.B."/>
            <person name="Buechlein A."/>
            <person name="Hemmerich C."/>
            <person name="Brun Y.V."/>
        </authorList>
    </citation>
    <scope>NUCLEOTIDE SEQUENCE [LARGE SCALE GENOMIC DNA]</scope>
    <source>
        <strain evidence="2">C19</strain>
    </source>
</reference>
<dbReference type="RefSeq" id="WP_006270798.1">
    <property type="nucleotide sequence ID" value="NZ_GL883076.1"/>
</dbReference>
<dbReference type="STRING" id="715226.ABI_00670"/>
<dbReference type="PANTHER" id="PTHR13696:SF96">
    <property type="entry name" value="COBQ_COBB_MIND_PARA NUCLEOTIDE BINDING DOMAIN-CONTAINING PROTEIN"/>
    <property type="match status" value="1"/>
</dbReference>
<evidence type="ECO:0000313" key="2">
    <source>
        <dbReference type="Proteomes" id="UP000006512"/>
    </source>
</evidence>
<dbReference type="EMBL" id="GL883076">
    <property type="protein sequence ID" value="EGF93835.1"/>
    <property type="molecule type" value="Genomic_DNA"/>
</dbReference>
<accession>F4QG24</accession>
<dbReference type="AlphaFoldDB" id="F4QG24"/>
<dbReference type="Proteomes" id="UP000006512">
    <property type="component" value="Unassembled WGS sequence"/>
</dbReference>
<dbReference type="PANTHER" id="PTHR13696">
    <property type="entry name" value="P-LOOP CONTAINING NUCLEOSIDE TRIPHOSPHATE HYDROLASE"/>
    <property type="match status" value="1"/>
</dbReference>
<dbReference type="CDD" id="cd02042">
    <property type="entry name" value="ParAB_family"/>
    <property type="match status" value="1"/>
</dbReference>
<dbReference type="InterPro" id="IPR027417">
    <property type="entry name" value="P-loop_NTPase"/>
</dbReference>
<keyword evidence="2" id="KW-1185">Reference proteome</keyword>
<name>F4QG24_9CAUL</name>
<evidence type="ECO:0000313" key="1">
    <source>
        <dbReference type="EMBL" id="EGF93835.1"/>
    </source>
</evidence>
<gene>
    <name evidence="1" type="ORF">ABI_00670</name>
</gene>
<dbReference type="SUPFAM" id="SSF52540">
    <property type="entry name" value="P-loop containing nucleoside triphosphate hydrolases"/>
    <property type="match status" value="1"/>
</dbReference>
<dbReference type="Gene3D" id="3.40.50.300">
    <property type="entry name" value="P-loop containing nucleotide triphosphate hydrolases"/>
    <property type="match status" value="1"/>
</dbReference>
<sequence>MPVITFANSKGGSGKTTTALLLGCFLAQKTGVTIIDADPRRPISSWAQKPGAVPERLSVAGGVTEENILELIEKAAAKDAFVIVDLEGTSSKTMGYAISASDFIVIPCKEQQQDAEAAVQVIKNMKLDFKMMRREIPFALLFTMTKYVKSRASKIIVQQFKESPIPTFNTEIYDRDAYSQIFLRGGTIYDLGKTSNNLEKAYENIAEFGAELIAKIRESEREAAA</sequence>
<proteinExistence type="predicted"/>
<dbReference type="eggNOG" id="COG1192">
    <property type="taxonomic scope" value="Bacteria"/>
</dbReference>
<organism evidence="1 2">
    <name type="scientific">Asticcacaulis biprosthecium C19</name>
    <dbReference type="NCBI Taxonomy" id="715226"/>
    <lineage>
        <taxon>Bacteria</taxon>
        <taxon>Pseudomonadati</taxon>
        <taxon>Pseudomonadota</taxon>
        <taxon>Alphaproteobacteria</taxon>
        <taxon>Caulobacterales</taxon>
        <taxon>Caulobacteraceae</taxon>
        <taxon>Asticcacaulis</taxon>
    </lineage>
</organism>